<dbReference type="InterPro" id="IPR000192">
    <property type="entry name" value="Aminotrans_V_dom"/>
</dbReference>
<comment type="similarity">
    <text evidence="2 6">Belongs to the class-V pyridoxal-phosphate-dependent aminotransferase family.</text>
</comment>
<evidence type="ECO:0000256" key="2">
    <source>
        <dbReference type="ARBA" id="ARBA00009236"/>
    </source>
</evidence>
<dbReference type="RefSeq" id="WP_092117504.1">
    <property type="nucleotide sequence ID" value="NZ_FMXO01000004.1"/>
</dbReference>
<dbReference type="GO" id="GO:0019265">
    <property type="term" value="P:glycine biosynthetic process, by transamination of glyoxylate"/>
    <property type="evidence" value="ECO:0007669"/>
    <property type="project" value="TreeGrafter"/>
</dbReference>
<gene>
    <name evidence="9" type="ORF">SAMN05660653_00814</name>
</gene>
<evidence type="ECO:0000256" key="4">
    <source>
        <dbReference type="PIRSR" id="PIRSR000524-1"/>
    </source>
</evidence>
<feature type="binding site" evidence="4">
    <location>
        <position position="334"/>
    </location>
    <ligand>
        <name>substrate</name>
    </ligand>
</feature>
<dbReference type="Pfam" id="PF00266">
    <property type="entry name" value="Aminotran_5"/>
    <property type="match status" value="1"/>
</dbReference>
<accession>A0A1G6B9J0</accession>
<dbReference type="PROSITE" id="PS00595">
    <property type="entry name" value="AA_TRANSFER_CLASS_5"/>
    <property type="match status" value="1"/>
</dbReference>
<protein>
    <submittedName>
        <fullName evidence="9">Aspartate aminotransferase</fullName>
    </submittedName>
</protein>
<dbReference type="InterPro" id="IPR015422">
    <property type="entry name" value="PyrdxlP-dep_Trfase_small"/>
</dbReference>
<dbReference type="GO" id="GO:0004760">
    <property type="term" value="F:L-serine-pyruvate transaminase activity"/>
    <property type="evidence" value="ECO:0007669"/>
    <property type="project" value="TreeGrafter"/>
</dbReference>
<dbReference type="SUPFAM" id="SSF53383">
    <property type="entry name" value="PLP-dependent transferases"/>
    <property type="match status" value="1"/>
</dbReference>
<evidence type="ECO:0000256" key="1">
    <source>
        <dbReference type="ARBA" id="ARBA00001933"/>
    </source>
</evidence>
<evidence type="ECO:0000256" key="7">
    <source>
        <dbReference type="RuleBase" id="RU004504"/>
    </source>
</evidence>
<reference evidence="9 10" key="1">
    <citation type="submission" date="2016-10" db="EMBL/GenBank/DDBJ databases">
        <authorList>
            <person name="de Groot N.N."/>
        </authorList>
    </citation>
    <scope>NUCLEOTIDE SEQUENCE [LARGE SCALE GENOMIC DNA]</scope>
    <source>
        <strain evidence="9 10">ASO4-2</strain>
    </source>
</reference>
<evidence type="ECO:0000313" key="9">
    <source>
        <dbReference type="EMBL" id="SDB17219.1"/>
    </source>
</evidence>
<feature type="domain" description="Aminotransferase class V" evidence="8">
    <location>
        <begin position="24"/>
        <end position="325"/>
    </location>
</feature>
<feature type="modified residue" description="N6-(pyridoxal phosphate)lysine" evidence="5">
    <location>
        <position position="191"/>
    </location>
</feature>
<dbReference type="PANTHER" id="PTHR21152">
    <property type="entry name" value="AMINOTRANSFERASE CLASS V"/>
    <property type="match status" value="1"/>
</dbReference>
<dbReference type="AlphaFoldDB" id="A0A1G6B9J0"/>
<dbReference type="InterPro" id="IPR020578">
    <property type="entry name" value="Aminotrans_V_PyrdxlP_BS"/>
</dbReference>
<keyword evidence="3 5" id="KW-0663">Pyridoxal phosphate</keyword>
<dbReference type="InterPro" id="IPR015424">
    <property type="entry name" value="PyrdxlP-dep_Trfase"/>
</dbReference>
<sequence>MRNKLRLLTPGPTPLPEEVRLALAQDMVHHRKAGFKEVLHRVQEGLQWLFGTRQPVLPLTCSGSGAMNAALWNLFAPGERVLVVDAGKFGQRWGDIAQSRGLEITAIRLPWGVAVSPAQIQEALDNDPSIRGVLVQASETSTGVLHPIREIAEITKVRETLLVVDGISAVAISPCPMDDWGVDCLLTGSQKGLMLPPGLAFIALSPRAWNEVERHPCAVAYFDLLRERENCGKNQTLFTPAINLLNGLDVSLHLFRKQGLEEIFRKQWALTCMTRAGVQALGLDLMVKENYTWGLTSILLPQGMDGQRLLEIAARDYGVVMAGGQDHLKGRIVRLGHMGHVDFADILAGIYALRQSFKACGGHSGSRDYLEISLAAYQQALDHKT</sequence>
<keyword evidence="10" id="KW-1185">Reference proteome</keyword>
<keyword evidence="9" id="KW-0032">Aminotransferase</keyword>
<dbReference type="EMBL" id="FMXO01000004">
    <property type="protein sequence ID" value="SDB17219.1"/>
    <property type="molecule type" value="Genomic_DNA"/>
</dbReference>
<dbReference type="PANTHER" id="PTHR21152:SF40">
    <property type="entry name" value="ALANINE--GLYOXYLATE AMINOTRANSFERASE"/>
    <property type="match status" value="1"/>
</dbReference>
<dbReference type="InterPro" id="IPR015421">
    <property type="entry name" value="PyrdxlP-dep_Trfase_major"/>
</dbReference>
<evidence type="ECO:0000256" key="5">
    <source>
        <dbReference type="PIRSR" id="PIRSR000524-50"/>
    </source>
</evidence>
<evidence type="ECO:0000259" key="8">
    <source>
        <dbReference type="Pfam" id="PF00266"/>
    </source>
</evidence>
<dbReference type="STRING" id="617002.SAMN05660653_00814"/>
<evidence type="ECO:0000313" key="10">
    <source>
        <dbReference type="Proteomes" id="UP000198771"/>
    </source>
</evidence>
<dbReference type="Gene3D" id="3.90.1150.10">
    <property type="entry name" value="Aspartate Aminotransferase, domain 1"/>
    <property type="match status" value="1"/>
</dbReference>
<keyword evidence="9" id="KW-0808">Transferase</keyword>
<name>A0A1G6B9J0_9BACT</name>
<dbReference type="Gene3D" id="3.40.640.10">
    <property type="entry name" value="Type I PLP-dependent aspartate aminotransferase-like (Major domain)"/>
    <property type="match status" value="1"/>
</dbReference>
<comment type="cofactor">
    <cofactor evidence="1 5 7">
        <name>pyridoxal 5'-phosphate</name>
        <dbReference type="ChEBI" id="CHEBI:597326"/>
    </cofactor>
</comment>
<dbReference type="GO" id="GO:0008453">
    <property type="term" value="F:alanine-glyoxylate transaminase activity"/>
    <property type="evidence" value="ECO:0007669"/>
    <property type="project" value="TreeGrafter"/>
</dbReference>
<dbReference type="OrthoDB" id="9766472at2"/>
<proteinExistence type="inferred from homology"/>
<dbReference type="PIRSF" id="PIRSF000524">
    <property type="entry name" value="SPT"/>
    <property type="match status" value="1"/>
</dbReference>
<evidence type="ECO:0000256" key="3">
    <source>
        <dbReference type="ARBA" id="ARBA00022898"/>
    </source>
</evidence>
<organism evidence="9 10">
    <name type="scientific">Desulfonatronum thiosulfatophilum</name>
    <dbReference type="NCBI Taxonomy" id="617002"/>
    <lineage>
        <taxon>Bacteria</taxon>
        <taxon>Pseudomonadati</taxon>
        <taxon>Thermodesulfobacteriota</taxon>
        <taxon>Desulfovibrionia</taxon>
        <taxon>Desulfovibrionales</taxon>
        <taxon>Desulfonatronaceae</taxon>
        <taxon>Desulfonatronum</taxon>
    </lineage>
</organism>
<dbReference type="Proteomes" id="UP000198771">
    <property type="component" value="Unassembled WGS sequence"/>
</dbReference>
<dbReference type="InterPro" id="IPR024169">
    <property type="entry name" value="SP_NH2Trfase/AEP_transaminase"/>
</dbReference>
<evidence type="ECO:0000256" key="6">
    <source>
        <dbReference type="RuleBase" id="RU004075"/>
    </source>
</evidence>